<evidence type="ECO:0000313" key="2">
    <source>
        <dbReference type="Proteomes" id="UP001548832"/>
    </source>
</evidence>
<keyword evidence="2" id="KW-1185">Reference proteome</keyword>
<gene>
    <name evidence="1" type="ORF">ABVQ20_10210</name>
</gene>
<comment type="caution">
    <text evidence="1">The sequence shown here is derived from an EMBL/GenBank/DDBJ whole genome shotgun (WGS) entry which is preliminary data.</text>
</comment>
<proteinExistence type="predicted"/>
<dbReference type="EMBL" id="JBEWSZ010000001">
    <property type="protein sequence ID" value="MET2827346.1"/>
    <property type="molecule type" value="Genomic_DNA"/>
</dbReference>
<reference evidence="1 2" key="1">
    <citation type="submission" date="2024-06" db="EMBL/GenBank/DDBJ databases">
        <authorList>
            <person name="Kim D.-U."/>
        </authorList>
    </citation>
    <scope>NUCLEOTIDE SEQUENCE [LARGE SCALE GENOMIC DNA]</scope>
    <source>
        <strain evidence="1 2">KACC15460</strain>
    </source>
</reference>
<dbReference type="RefSeq" id="WP_354459376.1">
    <property type="nucleotide sequence ID" value="NZ_JBEWSZ010000001.1"/>
</dbReference>
<evidence type="ECO:0000313" key="1">
    <source>
        <dbReference type="EMBL" id="MET2827346.1"/>
    </source>
</evidence>
<accession>A0ABV2DBC5</accession>
<sequence length="178" mass="19951">MTTDMRSGDIIKSKRGHHWIVGAVIENGAPIDLAPGRHLLLVRDHDTGNGSELLLALRPECDLRRGHKSNDFEVGYTSARYQGGSVSLLKQDTLYFAVPAPSPTHPFIDTIDGKMLAKAPIELAELFVGLQHDFDDGHSEHLVLRRWQFALLVKRDREGKPPLDFDALEQRLARPEEI</sequence>
<name>A0ABV2DBC5_9HYPH</name>
<protein>
    <submittedName>
        <fullName evidence="1">Uncharacterized protein</fullName>
    </submittedName>
</protein>
<dbReference type="Proteomes" id="UP001548832">
    <property type="component" value="Unassembled WGS sequence"/>
</dbReference>
<organism evidence="1 2">
    <name type="scientific">Mesorhizobium shangrilense</name>
    <dbReference type="NCBI Taxonomy" id="460060"/>
    <lineage>
        <taxon>Bacteria</taxon>
        <taxon>Pseudomonadati</taxon>
        <taxon>Pseudomonadota</taxon>
        <taxon>Alphaproteobacteria</taxon>
        <taxon>Hyphomicrobiales</taxon>
        <taxon>Phyllobacteriaceae</taxon>
        <taxon>Mesorhizobium</taxon>
    </lineage>
</organism>